<evidence type="ECO:0000313" key="4">
    <source>
        <dbReference type="Proteomes" id="UP000272528"/>
    </source>
</evidence>
<dbReference type="RefSeq" id="WP_126014976.1">
    <property type="nucleotide sequence ID" value="NZ_CP034437.1"/>
</dbReference>
<dbReference type="AlphaFoldDB" id="A0A3S9A2C8"/>
<dbReference type="PANTHER" id="PTHR42850">
    <property type="entry name" value="METALLOPHOSPHOESTERASE"/>
    <property type="match status" value="1"/>
</dbReference>
<name>A0A3S9A2C8_9BACL</name>
<dbReference type="GO" id="GO:0005737">
    <property type="term" value="C:cytoplasm"/>
    <property type="evidence" value="ECO:0007669"/>
    <property type="project" value="TreeGrafter"/>
</dbReference>
<dbReference type="Pfam" id="PF12850">
    <property type="entry name" value="Metallophos_2"/>
    <property type="match status" value="1"/>
</dbReference>
<evidence type="ECO:0000259" key="2">
    <source>
        <dbReference type="Pfam" id="PF12850"/>
    </source>
</evidence>
<dbReference type="Proteomes" id="UP000272528">
    <property type="component" value="Chromosome"/>
</dbReference>
<dbReference type="InterPro" id="IPR050126">
    <property type="entry name" value="Ap4A_hydrolase"/>
</dbReference>
<reference evidence="4" key="1">
    <citation type="submission" date="2018-12" db="EMBL/GenBank/DDBJ databases">
        <title>Genome sequence of Peanibacillus sp.</title>
        <authorList>
            <person name="Subramani G."/>
            <person name="Srinivasan S."/>
            <person name="Kim M.K."/>
        </authorList>
    </citation>
    <scope>NUCLEOTIDE SEQUENCE [LARGE SCALE GENOMIC DNA]</scope>
    <source>
        <strain evidence="4">18JY67-1</strain>
    </source>
</reference>
<dbReference type="GO" id="GO:0016791">
    <property type="term" value="F:phosphatase activity"/>
    <property type="evidence" value="ECO:0007669"/>
    <property type="project" value="TreeGrafter"/>
</dbReference>
<evidence type="ECO:0000256" key="1">
    <source>
        <dbReference type="ARBA" id="ARBA00008950"/>
    </source>
</evidence>
<keyword evidence="4" id="KW-1185">Reference proteome</keyword>
<proteinExistence type="inferred from homology"/>
<gene>
    <name evidence="3" type="ORF">EJC50_09865</name>
</gene>
<dbReference type="InterPro" id="IPR011152">
    <property type="entry name" value="Pesterase_MJ0912"/>
</dbReference>
<sequence>MIKFAVITDIHGNSPALTAVLRDITSRGLDRIYCLGDVVGIGPDSNEVLELLLSRSDVSFVVGNHDVAVMAAYNGEDAPIGHENEQHHHQWLADRINPVYIEAMSEWPKQLIVNYFNKELLFTHYHLNQGWFLSIEKNPTTENLDQLYKETKYKLVCFGHHHRVHHFVSSQRAYFNPGALGCYDKPCARYGVITLTENTISEELIEVPYNNKEFLQSYHQLQVPEREFILKIFHGGQLA</sequence>
<comment type="similarity">
    <text evidence="1">Belongs to the metallophosphoesterase superfamily. YfcE family.</text>
</comment>
<dbReference type="EMBL" id="CP034437">
    <property type="protein sequence ID" value="AZN39920.1"/>
    <property type="molecule type" value="Genomic_DNA"/>
</dbReference>
<dbReference type="Gene3D" id="3.60.21.10">
    <property type="match status" value="1"/>
</dbReference>
<dbReference type="PIRSF" id="PIRSF000883">
    <property type="entry name" value="Pesterase_MJ0912"/>
    <property type="match status" value="1"/>
</dbReference>
<accession>A0A3S9A2C8</accession>
<protein>
    <submittedName>
        <fullName evidence="3">Metallophosphoesterase</fullName>
    </submittedName>
</protein>
<dbReference type="KEGG" id="palb:EJC50_09865"/>
<dbReference type="CDD" id="cd00838">
    <property type="entry name" value="MPP_superfamily"/>
    <property type="match status" value="1"/>
</dbReference>
<organism evidence="3 4">
    <name type="scientific">Paenibacillus albus</name>
    <dbReference type="NCBI Taxonomy" id="2495582"/>
    <lineage>
        <taxon>Bacteria</taxon>
        <taxon>Bacillati</taxon>
        <taxon>Bacillota</taxon>
        <taxon>Bacilli</taxon>
        <taxon>Bacillales</taxon>
        <taxon>Paenibacillaceae</taxon>
        <taxon>Paenibacillus</taxon>
    </lineage>
</organism>
<evidence type="ECO:0000313" key="3">
    <source>
        <dbReference type="EMBL" id="AZN39920.1"/>
    </source>
</evidence>
<feature type="domain" description="Calcineurin-like phosphoesterase" evidence="2">
    <location>
        <begin position="3"/>
        <end position="195"/>
    </location>
</feature>
<dbReference type="SUPFAM" id="SSF56300">
    <property type="entry name" value="Metallo-dependent phosphatases"/>
    <property type="match status" value="1"/>
</dbReference>
<dbReference type="InterPro" id="IPR029052">
    <property type="entry name" value="Metallo-depent_PP-like"/>
</dbReference>
<dbReference type="InterPro" id="IPR024654">
    <property type="entry name" value="Calcineurin-like_PHP_lpxH"/>
</dbReference>
<dbReference type="OrthoDB" id="9813918at2"/>
<dbReference type="PANTHER" id="PTHR42850:SF2">
    <property type="entry name" value="BLL5683 PROTEIN"/>
    <property type="match status" value="1"/>
</dbReference>